<name>A0ABV0FN86_9GAMM</name>
<dbReference type="EMBL" id="JBDPZN010000002">
    <property type="protein sequence ID" value="MEO3682296.1"/>
    <property type="molecule type" value="Genomic_DNA"/>
</dbReference>
<sequence>MIVNKTQLLKQLKTEVEQLITTDALCITNATTSALRGISMYDYKELIVYGKLQHELVEELAFLIQKYGDELLFFMNLNYPLNTIYESISNFVFKKESHKYNDLSSKLNRYIDVEDIEKYRLNDYLTLGYHFIDSLFLVYFYRLYTGKYNVWDLVSSFDYDKPLFLFIDNGKINISDKGKGRNRSQKNKPKII</sequence>
<proteinExistence type="predicted"/>
<protein>
    <submittedName>
        <fullName evidence="1">Uncharacterized protein</fullName>
    </submittedName>
</protein>
<evidence type="ECO:0000313" key="1">
    <source>
        <dbReference type="EMBL" id="MEO3682296.1"/>
    </source>
</evidence>
<gene>
    <name evidence="1" type="ORF">ABHN84_08295</name>
</gene>
<dbReference type="RefSeq" id="WP_347689995.1">
    <property type="nucleotide sequence ID" value="NZ_JBDPZN010000002.1"/>
</dbReference>
<reference evidence="1 2" key="1">
    <citation type="submission" date="2024-05" db="EMBL/GenBank/DDBJ databases">
        <title>Genome sequencing of Marine Estuary Bacteria, Shewanella vesiculosa and S. baltica, and Pseudomonas syringae.</title>
        <authorList>
            <person name="Gurung A."/>
            <person name="Maclea K.S."/>
        </authorList>
    </citation>
    <scope>NUCLEOTIDE SEQUENCE [LARGE SCALE GENOMIC DNA]</scope>
    <source>
        <strain evidence="1 2">1A</strain>
    </source>
</reference>
<keyword evidence="2" id="KW-1185">Reference proteome</keyword>
<organism evidence="1 2">
    <name type="scientific">Shewanella vesiculosa</name>
    <dbReference type="NCBI Taxonomy" id="518738"/>
    <lineage>
        <taxon>Bacteria</taxon>
        <taxon>Pseudomonadati</taxon>
        <taxon>Pseudomonadota</taxon>
        <taxon>Gammaproteobacteria</taxon>
        <taxon>Alteromonadales</taxon>
        <taxon>Shewanellaceae</taxon>
        <taxon>Shewanella</taxon>
    </lineage>
</organism>
<dbReference type="Proteomes" id="UP001477278">
    <property type="component" value="Unassembled WGS sequence"/>
</dbReference>
<comment type="caution">
    <text evidence="1">The sequence shown here is derived from an EMBL/GenBank/DDBJ whole genome shotgun (WGS) entry which is preliminary data.</text>
</comment>
<accession>A0ABV0FN86</accession>
<evidence type="ECO:0000313" key="2">
    <source>
        <dbReference type="Proteomes" id="UP001477278"/>
    </source>
</evidence>